<dbReference type="EMBL" id="KN726211">
    <property type="protein sequence ID" value="KIH69147.1"/>
    <property type="molecule type" value="Genomic_DNA"/>
</dbReference>
<feature type="compositionally biased region" description="Polar residues" evidence="2">
    <location>
        <begin position="908"/>
        <end position="926"/>
    </location>
</feature>
<feature type="compositionally biased region" description="Low complexity" evidence="2">
    <location>
        <begin position="1351"/>
        <end position="1375"/>
    </location>
</feature>
<feature type="compositionally biased region" description="Basic and acidic residues" evidence="2">
    <location>
        <begin position="1090"/>
        <end position="1123"/>
    </location>
</feature>
<feature type="compositionally biased region" description="Basic and acidic residues" evidence="2">
    <location>
        <begin position="506"/>
        <end position="520"/>
    </location>
</feature>
<feature type="compositionally biased region" description="Basic and acidic residues" evidence="2">
    <location>
        <begin position="689"/>
        <end position="712"/>
    </location>
</feature>
<feature type="region of interest" description="Disordered" evidence="2">
    <location>
        <begin position="456"/>
        <end position="475"/>
    </location>
</feature>
<feature type="compositionally biased region" description="Basic and acidic residues" evidence="2">
    <location>
        <begin position="794"/>
        <end position="813"/>
    </location>
</feature>
<name>A0A0C2E1C0_9BILA</name>
<feature type="compositionally biased region" description="Polar residues" evidence="2">
    <location>
        <begin position="1008"/>
        <end position="1020"/>
    </location>
</feature>
<sequence>MYNSHHFSEAGSAAPGPWDEPEEPADEQLWSEFCELYPEGDEPSSDERGITAETVLRPKCSRCIIFRDNCVHYLNAISDLSPRITALEALKPENKMLKKLNADLTTQLEEGMQVEQTLKARVAAAEEETTKKHANEASVWRVKYEKTVDICERIQERRKKETANFDKMLNLAEGYKKELEATKAKVLEDRQQNILFMEASRKHIPSLFTLLKDIMANPAFKTAFPTSLQDEAARLCSPNVKKALRVHDELDEEDHMTEELERLVCAGPSSVPTVGLSQRSGSHISAEFLENSVARPESAGPTTVAPDFVLSELNDEEADNLLAAGAEAATIAPAVSRVAGRGGRGRGGGSRRGRGSKQIHTPSKFAASVDHDELARRYNEMLEAKLKRGDREASEPCSSGLKHMSIHGKKTVSIRQQQEAQMKVSIKEKVALMKKMDGALKKAAETLDDEELSLEKDLQTSDAPEVGQNDKLGNEGIAAMLMEDLQPAGDVDLAKNQHQAVTVSEPLKEGDGDRQPMDSQDHIADMVPEEAMDATASDPCGHGGIEEEAQGEPEVALRDAESQQLEKAAEQTNSVEEVVSRSEATTTAGIPGSPTKIVKPSIEDPEAEVGVLAAESAPALETAADEAANVAKVSQLEEGGDKEEVTSNVQKKPALAEPELGQPSPEQASNVTEKDNVAKVFVKPPKPHLAKDTKRALGLMRRLEVDLKEKVEPIPGLSGNSKRRTSREERLRRDTTQAASDTTTATTASPAKSESASLSSEPKDPVTSATHELNEEPHPIGTKETDAAAVNAAHGKEIATKIESKPAKSKEPPAMEPNDTDDDLVGSILAGARTNTVEPPKVPHGSQEPASAISKANSKSPVKNISSAVAQESTGTGVTVDRGRRRSQITEGALAKADGEQKLRTDVVASTESSGASSHVLRSQKNAAAPVPSAAPKSSMKSPDSSGTTDHSSAPEEKVQRRGRGRPRRLSGEKTESKQGGPEEELKSPPQKTSHIYPGTRSRASALMSPTPSRPSSQDGSSEEDVPPRRGGKHGNVESTASEPRFTRSTRSRTESFTSPTSSRRSSRLNSAESEQASSARKISSSQEAQKLEKKQHCDGKKKPTPPVDEKLEKGKRDRDGKDLASQSGQKPKKEQLKTDEGNTRSLRKRSFQNVEAFPVSPPPLSSKRLKTLSVQLNVDSSPASRTRTKLDTTSTPIEALEYGPHSRVKSRTGPVAPRKRKAEDESSQKKSAPTADNLSEDSTDDEDRLCVAEEEEEEELPPQASQTSVSQAVEHDEDEEERLVIDAEEDENGEDERGAKKNEDDGDTVAASELPREAEEEAKMPEDAENSQNDEAAESSPVLAKTRKASSQSSKVPPSSDETPQSGSRPSASSAHRRSLRTATATPKQPKDVDMSSSSTPQQPKAPSRKGRGSTADTPKRNADAEESATAQSNVGAAVRGPKRRLEEPIPENGSAVKKAATSESALQKKLHGALLSEQKIEVIRKTLGEAVDEIAKMDPEDFAATMVKCSLNLPSGDMWTIVQGNHRCSEPVDIHNKKENAFVSIARELSGNAYVWVEYVKKMVTTMAGQTPNVVSSTRYIRLLCQALSQAGNLLTNEEKKSYLRAALTRIFLDDTGIAIKATTYVLLSSSYELLDWMNDKNDPFSLLLSLAVTAAQITQEETAILNIATAYFFTGSAAVDVIKGLVGGMLGESIERIKAAMKPRAAEGERAWGEAAMVTSRLVLCVNLVFKGLGYRDNSALSREFCELLQSNIPTIRDLRDEVEKLSSVRPWMEVYLEAIQSVLVLVKTLSHYEI</sequence>
<evidence type="ECO:0000313" key="4">
    <source>
        <dbReference type="Proteomes" id="UP000054047"/>
    </source>
</evidence>
<evidence type="ECO:0000256" key="2">
    <source>
        <dbReference type="SAM" id="MobiDB-lite"/>
    </source>
</evidence>
<feature type="compositionally biased region" description="Polar residues" evidence="2">
    <location>
        <begin position="854"/>
        <end position="873"/>
    </location>
</feature>
<keyword evidence="4" id="KW-1185">Reference proteome</keyword>
<feature type="region of interest" description="Disordered" evidence="2">
    <location>
        <begin position="533"/>
        <end position="602"/>
    </location>
</feature>
<accession>A0A0C2E1C0</accession>
<organism evidence="3 4">
    <name type="scientific">Ancylostoma duodenale</name>
    <dbReference type="NCBI Taxonomy" id="51022"/>
    <lineage>
        <taxon>Eukaryota</taxon>
        <taxon>Metazoa</taxon>
        <taxon>Ecdysozoa</taxon>
        <taxon>Nematoda</taxon>
        <taxon>Chromadorea</taxon>
        <taxon>Rhabditida</taxon>
        <taxon>Rhabditina</taxon>
        <taxon>Rhabditomorpha</taxon>
        <taxon>Strongyloidea</taxon>
        <taxon>Ancylostomatidae</taxon>
        <taxon>Ancylostomatinae</taxon>
        <taxon>Ancylostoma</taxon>
    </lineage>
</organism>
<protein>
    <submittedName>
        <fullName evidence="3">Uncharacterized protein</fullName>
    </submittedName>
</protein>
<dbReference type="Proteomes" id="UP000054047">
    <property type="component" value="Unassembled WGS sequence"/>
</dbReference>
<feature type="compositionally biased region" description="Basic and acidic residues" evidence="2">
    <location>
        <begin position="772"/>
        <end position="786"/>
    </location>
</feature>
<evidence type="ECO:0000313" key="3">
    <source>
        <dbReference type="EMBL" id="KIH69147.1"/>
    </source>
</evidence>
<feature type="compositionally biased region" description="Low complexity" evidence="2">
    <location>
        <begin position="736"/>
        <end position="760"/>
    </location>
</feature>
<feature type="compositionally biased region" description="Basic and acidic residues" evidence="2">
    <location>
        <begin position="1315"/>
        <end position="1327"/>
    </location>
</feature>
<feature type="compositionally biased region" description="Basic and acidic residues" evidence="2">
    <location>
        <begin position="1132"/>
        <end position="1143"/>
    </location>
</feature>
<feature type="coiled-coil region" evidence="1">
    <location>
        <begin position="165"/>
        <end position="192"/>
    </location>
</feature>
<feature type="compositionally biased region" description="Polar residues" evidence="2">
    <location>
        <begin position="562"/>
        <end position="575"/>
    </location>
</feature>
<feature type="compositionally biased region" description="Polar residues" evidence="2">
    <location>
        <begin position="1173"/>
        <end position="1197"/>
    </location>
</feature>
<gene>
    <name evidence="3" type="ORF">ANCDUO_00508</name>
</gene>
<feature type="compositionally biased region" description="Basic and acidic residues" evidence="2">
    <location>
        <begin position="726"/>
        <end position="735"/>
    </location>
</feature>
<dbReference type="OrthoDB" id="5869657at2759"/>
<reference evidence="3 4" key="1">
    <citation type="submission" date="2013-12" db="EMBL/GenBank/DDBJ databases">
        <title>Draft genome of the parsitic nematode Ancylostoma duodenale.</title>
        <authorList>
            <person name="Mitreva M."/>
        </authorList>
    </citation>
    <scope>NUCLEOTIDE SEQUENCE [LARGE SCALE GENOMIC DNA]</scope>
    <source>
        <strain evidence="3 4">Zhejiang</strain>
    </source>
</reference>
<proteinExistence type="predicted"/>
<keyword evidence="1" id="KW-0175">Coiled coil</keyword>
<evidence type="ECO:0000256" key="1">
    <source>
        <dbReference type="SAM" id="Coils"/>
    </source>
</evidence>
<feature type="compositionally biased region" description="Low complexity" evidence="2">
    <location>
        <begin position="927"/>
        <end position="946"/>
    </location>
</feature>
<feature type="compositionally biased region" description="Polar residues" evidence="2">
    <location>
        <begin position="1069"/>
        <end position="1089"/>
    </location>
</feature>
<feature type="compositionally biased region" description="Polar residues" evidence="2">
    <location>
        <begin position="1396"/>
        <end position="1406"/>
    </location>
</feature>
<feature type="region of interest" description="Disordered" evidence="2">
    <location>
        <begin position="338"/>
        <end position="361"/>
    </location>
</feature>
<feature type="region of interest" description="Disordered" evidence="2">
    <location>
        <begin position="496"/>
        <end position="520"/>
    </location>
</feature>
<feature type="region of interest" description="Disordered" evidence="2">
    <location>
        <begin position="1"/>
        <end position="25"/>
    </location>
</feature>
<feature type="region of interest" description="Disordered" evidence="2">
    <location>
        <begin position="633"/>
        <end position="1462"/>
    </location>
</feature>
<feature type="compositionally biased region" description="Acidic residues" evidence="2">
    <location>
        <begin position="1276"/>
        <end position="1295"/>
    </location>
</feature>
<feature type="compositionally biased region" description="Low complexity" evidence="2">
    <location>
        <begin position="1042"/>
        <end position="1064"/>
    </location>
</feature>
<feature type="compositionally biased region" description="Acidic residues" evidence="2">
    <location>
        <begin position="1239"/>
        <end position="1261"/>
    </location>
</feature>